<dbReference type="PANTHER" id="PTHR30580:SF0">
    <property type="entry name" value="PRIMOSOMAL PROTEIN N"/>
    <property type="match status" value="1"/>
</dbReference>
<dbReference type="GO" id="GO:0008270">
    <property type="term" value="F:zinc ion binding"/>
    <property type="evidence" value="ECO:0007669"/>
    <property type="project" value="UniProtKB-UniRule"/>
</dbReference>
<evidence type="ECO:0000256" key="6">
    <source>
        <dbReference type="ARBA" id="ARBA00022806"/>
    </source>
</evidence>
<feature type="domain" description="Helicase C-terminal" evidence="15">
    <location>
        <begin position="464"/>
        <end position="642"/>
    </location>
</feature>
<dbReference type="GO" id="GO:0003677">
    <property type="term" value="F:DNA binding"/>
    <property type="evidence" value="ECO:0007669"/>
    <property type="project" value="UniProtKB-UniRule"/>
</dbReference>
<reference evidence="16 17" key="1">
    <citation type="journal article" date="2019" name="ISME J.">
        <title>Insights into ecological role of a new deltaproteobacterial order Candidatus Acidulodesulfobacterales by metagenomics and metatranscriptomics.</title>
        <authorList>
            <person name="Tan S."/>
            <person name="Liu J."/>
            <person name="Fang Y."/>
            <person name="Hedlund B.P."/>
            <person name="Lian Z.H."/>
            <person name="Huang L.Y."/>
            <person name="Li J.T."/>
            <person name="Huang L.N."/>
            <person name="Li W.J."/>
            <person name="Jiang H.C."/>
            <person name="Dong H.L."/>
            <person name="Shu W.S."/>
        </authorList>
    </citation>
    <scope>NUCLEOTIDE SEQUENCE [LARGE SCALE GENOMIC DNA]</scope>
    <source>
        <strain evidence="16">AP1</strain>
    </source>
</reference>
<dbReference type="Pfam" id="PF00270">
    <property type="entry name" value="DEAD"/>
    <property type="match status" value="1"/>
</dbReference>
<evidence type="ECO:0000256" key="9">
    <source>
        <dbReference type="ARBA" id="ARBA00023125"/>
    </source>
</evidence>
<dbReference type="InterPro" id="IPR027417">
    <property type="entry name" value="P-loop_NTPase"/>
</dbReference>
<keyword evidence="4 12" id="KW-0547">Nucleotide-binding</keyword>
<evidence type="ECO:0000256" key="5">
    <source>
        <dbReference type="ARBA" id="ARBA00022801"/>
    </source>
</evidence>
<dbReference type="InterPro" id="IPR042115">
    <property type="entry name" value="PriA_3primeBD_sf"/>
</dbReference>
<dbReference type="Gene3D" id="3.40.50.300">
    <property type="entry name" value="P-loop containing nucleotide triphosphate hydrolases"/>
    <property type="match status" value="2"/>
</dbReference>
<keyword evidence="1 12" id="KW-0639">Primosome</keyword>
<dbReference type="Proteomes" id="UP000319296">
    <property type="component" value="Unassembled WGS sequence"/>
</dbReference>
<feature type="binding site" evidence="12">
    <location>
        <position position="492"/>
    </location>
    <ligand>
        <name>Zn(2+)</name>
        <dbReference type="ChEBI" id="CHEBI:29105"/>
        <label>1</label>
    </ligand>
</feature>
<comment type="subunit">
    <text evidence="12">Component of the replication restart primosome.</text>
</comment>
<dbReference type="NCBIfam" id="TIGR00595">
    <property type="entry name" value="priA"/>
    <property type="match status" value="1"/>
</dbReference>
<evidence type="ECO:0000256" key="13">
    <source>
        <dbReference type="SAM" id="MobiDB-lite"/>
    </source>
</evidence>
<feature type="region of interest" description="Disordered" evidence="13">
    <location>
        <begin position="125"/>
        <end position="151"/>
    </location>
</feature>
<protein>
    <recommendedName>
        <fullName evidence="12">Replication restart protein PriA</fullName>
    </recommendedName>
    <alternativeName>
        <fullName evidence="12">ATP-dependent DNA helicase PriA</fullName>
        <ecNumber evidence="12">5.6.2.4</ecNumber>
    </alternativeName>
    <alternativeName>
        <fullName evidence="12">DNA 3'-5' helicase PriA</fullName>
    </alternativeName>
</protein>
<dbReference type="GO" id="GO:0005524">
    <property type="term" value="F:ATP binding"/>
    <property type="evidence" value="ECO:0007669"/>
    <property type="project" value="UniProtKB-UniRule"/>
</dbReference>
<dbReference type="SMART" id="SM00490">
    <property type="entry name" value="HELICc"/>
    <property type="match status" value="1"/>
</dbReference>
<evidence type="ECO:0000256" key="7">
    <source>
        <dbReference type="ARBA" id="ARBA00022833"/>
    </source>
</evidence>
<dbReference type="InterPro" id="IPR005259">
    <property type="entry name" value="PriA"/>
</dbReference>
<comment type="similarity">
    <text evidence="12">Belongs to the helicase family. PriA subfamily.</text>
</comment>
<dbReference type="InterPro" id="IPR011545">
    <property type="entry name" value="DEAD/DEAH_box_helicase_dom"/>
</dbReference>
<dbReference type="Pfam" id="PF18074">
    <property type="entry name" value="PriA_C"/>
    <property type="match status" value="1"/>
</dbReference>
<dbReference type="InterPro" id="IPR041222">
    <property type="entry name" value="PriA_3primeBD"/>
</dbReference>
<evidence type="ECO:0000256" key="11">
    <source>
        <dbReference type="ARBA" id="ARBA00048988"/>
    </source>
</evidence>
<evidence type="ECO:0000256" key="2">
    <source>
        <dbReference type="ARBA" id="ARBA00022705"/>
    </source>
</evidence>
<dbReference type="CDD" id="cd17929">
    <property type="entry name" value="DEXHc_priA"/>
    <property type="match status" value="1"/>
</dbReference>
<feature type="binding site" evidence="12">
    <location>
        <position position="479"/>
    </location>
    <ligand>
        <name>Zn(2+)</name>
        <dbReference type="ChEBI" id="CHEBI:29105"/>
        <label>2</label>
    </ligand>
</feature>
<evidence type="ECO:0000256" key="10">
    <source>
        <dbReference type="ARBA" id="ARBA00023235"/>
    </source>
</evidence>
<comment type="cofactor">
    <cofactor evidence="12">
        <name>Zn(2+)</name>
        <dbReference type="ChEBI" id="CHEBI:29105"/>
    </cofactor>
    <text evidence="12">Binds 2 zinc ions per subunit.</text>
</comment>
<keyword evidence="8 12" id="KW-0067">ATP-binding</keyword>
<keyword evidence="2 12" id="KW-0235">DNA replication</keyword>
<dbReference type="Pfam" id="PF00271">
    <property type="entry name" value="Helicase_C"/>
    <property type="match status" value="1"/>
</dbReference>
<feature type="domain" description="Helicase ATP-binding" evidence="14">
    <location>
        <begin position="204"/>
        <end position="375"/>
    </location>
</feature>
<feature type="binding site" evidence="12">
    <location>
        <position position="460"/>
    </location>
    <ligand>
        <name>Zn(2+)</name>
        <dbReference type="ChEBI" id="CHEBI:29105"/>
        <label>2</label>
    </ligand>
</feature>
<evidence type="ECO:0000256" key="3">
    <source>
        <dbReference type="ARBA" id="ARBA00022723"/>
    </source>
</evidence>
<feature type="binding site" evidence="12">
    <location>
        <position position="457"/>
    </location>
    <ligand>
        <name>Zn(2+)</name>
        <dbReference type="ChEBI" id="CHEBI:29105"/>
        <label>2</label>
    </ligand>
</feature>
<gene>
    <name evidence="12 16" type="primary">priA</name>
    <name evidence="16" type="ORF">EVG15_07695</name>
</gene>
<dbReference type="InterPro" id="IPR014001">
    <property type="entry name" value="Helicase_ATP-bd"/>
</dbReference>
<evidence type="ECO:0000256" key="12">
    <source>
        <dbReference type="HAMAP-Rule" id="MF_00983"/>
    </source>
</evidence>
<dbReference type="InterPro" id="IPR041236">
    <property type="entry name" value="PriA_C"/>
</dbReference>
<dbReference type="HAMAP" id="MF_00983">
    <property type="entry name" value="PriA"/>
    <property type="match status" value="1"/>
</dbReference>
<comment type="caution">
    <text evidence="16">The sequence shown here is derived from an EMBL/GenBank/DDBJ whole genome shotgun (WGS) entry which is preliminary data.</text>
</comment>
<dbReference type="FunFam" id="3.40.50.300:FF:000489">
    <property type="entry name" value="Primosome assembly protein PriA"/>
    <property type="match status" value="1"/>
</dbReference>
<dbReference type="InterPro" id="IPR001650">
    <property type="entry name" value="Helicase_C-like"/>
</dbReference>
<dbReference type="Gene3D" id="3.40.1440.60">
    <property type="entry name" value="PriA, 3(prime) DNA-binding domain"/>
    <property type="match status" value="1"/>
</dbReference>
<dbReference type="GO" id="GO:0006270">
    <property type="term" value="P:DNA replication initiation"/>
    <property type="evidence" value="ECO:0007669"/>
    <property type="project" value="TreeGrafter"/>
</dbReference>
<organism evidence="16 17">
    <name type="scientific">Candidatus Acididesulfobacter diazotrophicus</name>
    <dbReference type="NCBI Taxonomy" id="2597226"/>
    <lineage>
        <taxon>Bacteria</taxon>
        <taxon>Deltaproteobacteria</taxon>
        <taxon>Candidatus Acidulodesulfobacterales</taxon>
        <taxon>Candidatus Acididesulfobacter</taxon>
    </lineage>
</organism>
<keyword evidence="3 12" id="KW-0479">Metal-binding</keyword>
<dbReference type="GO" id="GO:0006269">
    <property type="term" value="P:DNA replication, synthesis of primer"/>
    <property type="evidence" value="ECO:0007669"/>
    <property type="project" value="UniProtKB-KW"/>
</dbReference>
<evidence type="ECO:0000256" key="4">
    <source>
        <dbReference type="ARBA" id="ARBA00022741"/>
    </source>
</evidence>
<dbReference type="EMBL" id="SGBB01000014">
    <property type="protein sequence ID" value="RZD18112.1"/>
    <property type="molecule type" value="Genomic_DNA"/>
</dbReference>
<sequence length="759" mass="86253">MSETKAEIIVPKSGLDYALTYLVPEVFLNLLQIGSPVIVPLKSRKTYGFVSSINSAYPSKSANLKKIISISKNSFFNQNHLNFYNWLASYYHESIARVLDTALPSIDAKNFHLLDVYAEYNNQNKNNKNLDKSNININAPRGNSNNKNNSNSTDVPVVSSIISSSISSPVPYSAISITDTATDTADYLKLTEDQLKAIETIKEPIKENFYKTFLLHGVTASGKTEIYLNLLEYTLSLNKQVIIIVPEIYITNQFIDIMKKRFSKMLNPHEFAIFHSKIAKKEKLINWFKILSGEIKIVLGARSAIFAPLIKPGLIIVDEEHDSSYKQESEFLYNARDIAVMLAKKSNSVAVLGSATPSLESFYNAKTIKKYEYINIKERVSGRYLPEIKIIDLKNEFKSNNLNNNKNINFSDEMLSEISRNETIENVNQKRQVLLFLNRRGFSTFIICKSCGHQFICKNCAVSMVYHKGKNYEKSFLKCHYCNYTEEVPKLCPECLSDNIEPYGIGIQKLEDKVNELFGDSAKIARIDSDIGRNKKIGSDIFNKMNNGMIDILIGTQIVAKGHDFPNVGLVVVISADSLLNIPDFRSAEKTFQMLMQVSGRAGRGDMPGNVIFQTFNSTNYVIQYASKHDIEGFFEKELSLRKEYSYPPYAKIITLRLTDKDFDKLQERAFFLKKIISESIKENTEFKKISVLGPSPCPISKLNNNFRFQIIIKSPLIPGEKNISYMHNFIDIIKNKSELNKFFISRKIVIDVDPDVLM</sequence>
<dbReference type="CDD" id="cd18804">
    <property type="entry name" value="SF2_C_priA"/>
    <property type="match status" value="1"/>
</dbReference>
<keyword evidence="7 12" id="KW-0862">Zinc</keyword>
<dbReference type="GO" id="GO:0043138">
    <property type="term" value="F:3'-5' DNA helicase activity"/>
    <property type="evidence" value="ECO:0007669"/>
    <property type="project" value="UniProtKB-EC"/>
</dbReference>
<dbReference type="PROSITE" id="PS51194">
    <property type="entry name" value="HELICASE_CTER"/>
    <property type="match status" value="1"/>
</dbReference>
<dbReference type="GO" id="GO:0016887">
    <property type="term" value="F:ATP hydrolysis activity"/>
    <property type="evidence" value="ECO:0007669"/>
    <property type="project" value="RHEA"/>
</dbReference>
<evidence type="ECO:0000256" key="1">
    <source>
        <dbReference type="ARBA" id="ARBA00022515"/>
    </source>
</evidence>
<evidence type="ECO:0000259" key="14">
    <source>
        <dbReference type="PROSITE" id="PS51192"/>
    </source>
</evidence>
<feature type="binding site" evidence="12">
    <location>
        <position position="482"/>
    </location>
    <ligand>
        <name>Zn(2+)</name>
        <dbReference type="ChEBI" id="CHEBI:29105"/>
        <label>2</label>
    </ligand>
</feature>
<keyword evidence="10 12" id="KW-0413">Isomerase</keyword>
<dbReference type="PANTHER" id="PTHR30580">
    <property type="entry name" value="PRIMOSOMAL PROTEIN N"/>
    <property type="match status" value="1"/>
</dbReference>
<evidence type="ECO:0000256" key="8">
    <source>
        <dbReference type="ARBA" id="ARBA00022840"/>
    </source>
</evidence>
<feature type="binding site" evidence="12">
    <location>
        <position position="495"/>
    </location>
    <ligand>
        <name>Zn(2+)</name>
        <dbReference type="ChEBI" id="CHEBI:29105"/>
        <label>1</label>
    </ligand>
</feature>
<comment type="catalytic activity">
    <reaction evidence="12">
        <text>Couples ATP hydrolysis with the unwinding of duplex DNA by translocating in the 3'-5' direction.</text>
        <dbReference type="EC" id="5.6.2.4"/>
    </reaction>
</comment>
<dbReference type="GO" id="GO:0006310">
    <property type="term" value="P:DNA recombination"/>
    <property type="evidence" value="ECO:0007669"/>
    <property type="project" value="InterPro"/>
</dbReference>
<dbReference type="GO" id="GO:0006302">
    <property type="term" value="P:double-strand break repair"/>
    <property type="evidence" value="ECO:0007669"/>
    <property type="project" value="InterPro"/>
</dbReference>
<evidence type="ECO:0000313" key="16">
    <source>
        <dbReference type="EMBL" id="RZD18112.1"/>
    </source>
</evidence>
<evidence type="ECO:0000313" key="17">
    <source>
        <dbReference type="Proteomes" id="UP000319296"/>
    </source>
</evidence>
<dbReference type="InterPro" id="IPR040498">
    <property type="entry name" value="PriA_CRR"/>
</dbReference>
<dbReference type="SUPFAM" id="SSF52540">
    <property type="entry name" value="P-loop containing nucleoside triphosphate hydrolases"/>
    <property type="match status" value="2"/>
</dbReference>
<accession>A0A519BLF9</accession>
<dbReference type="SMART" id="SM00487">
    <property type="entry name" value="DEXDc"/>
    <property type="match status" value="1"/>
</dbReference>
<dbReference type="Pfam" id="PF17764">
    <property type="entry name" value="PriA_3primeBD"/>
    <property type="match status" value="1"/>
</dbReference>
<name>A0A519BLF9_9DELT</name>
<proteinExistence type="inferred from homology"/>
<dbReference type="AlphaFoldDB" id="A0A519BLF9"/>
<feature type="binding site" evidence="12">
    <location>
        <position position="448"/>
    </location>
    <ligand>
        <name>Zn(2+)</name>
        <dbReference type="ChEBI" id="CHEBI:29105"/>
        <label>1</label>
    </ligand>
</feature>
<dbReference type="Pfam" id="PF18319">
    <property type="entry name" value="Zn_ribbon_PriA"/>
    <property type="match status" value="1"/>
</dbReference>
<dbReference type="PROSITE" id="PS51192">
    <property type="entry name" value="HELICASE_ATP_BIND_1"/>
    <property type="match status" value="1"/>
</dbReference>
<dbReference type="GO" id="GO:1990077">
    <property type="term" value="C:primosome complex"/>
    <property type="evidence" value="ECO:0007669"/>
    <property type="project" value="UniProtKB-UniRule"/>
</dbReference>
<feature type="binding site" evidence="12">
    <location>
        <position position="451"/>
    </location>
    <ligand>
        <name>Zn(2+)</name>
        <dbReference type="ChEBI" id="CHEBI:29105"/>
        <label>1</label>
    </ligand>
</feature>
<evidence type="ECO:0000259" key="15">
    <source>
        <dbReference type="PROSITE" id="PS51194"/>
    </source>
</evidence>
<keyword evidence="9 12" id="KW-0238">DNA-binding</keyword>
<keyword evidence="5 12" id="KW-0378">Hydrolase</keyword>
<comment type="catalytic activity">
    <reaction evidence="11 12">
        <text>ATP + H2O = ADP + phosphate + H(+)</text>
        <dbReference type="Rhea" id="RHEA:13065"/>
        <dbReference type="ChEBI" id="CHEBI:15377"/>
        <dbReference type="ChEBI" id="CHEBI:15378"/>
        <dbReference type="ChEBI" id="CHEBI:30616"/>
        <dbReference type="ChEBI" id="CHEBI:43474"/>
        <dbReference type="ChEBI" id="CHEBI:456216"/>
        <dbReference type="EC" id="5.6.2.4"/>
    </reaction>
</comment>
<comment type="function">
    <text evidence="12">Initiates the restart of stalled replication forks, which reloads the replicative helicase on sites other than the origin of replication. Recognizes and binds to abandoned replication forks and remodels them to uncover a helicase loading site. Promotes assembly of the primosome at these replication forks.</text>
</comment>
<keyword evidence="6 12" id="KW-0347">Helicase</keyword>
<dbReference type="EC" id="5.6.2.4" evidence="12"/>